<organism evidence="1">
    <name type="scientific">bioreactor metagenome</name>
    <dbReference type="NCBI Taxonomy" id="1076179"/>
    <lineage>
        <taxon>unclassified sequences</taxon>
        <taxon>metagenomes</taxon>
        <taxon>ecological metagenomes</taxon>
    </lineage>
</organism>
<sequence length="111" mass="12161">MVKLCKLGGNDRVILTGEQEPVDSLMHLTRCLAGEGQGEYLRSGRLSLQNQPQKPVAEDCGLPRARTCTDDTVHISIDCRFLIGVKTGSLLGKHSFKSCHAVANLLRQSDR</sequence>
<evidence type="ECO:0000313" key="1">
    <source>
        <dbReference type="EMBL" id="MPM75940.1"/>
    </source>
</evidence>
<reference evidence="1" key="1">
    <citation type="submission" date="2019-08" db="EMBL/GenBank/DDBJ databases">
        <authorList>
            <person name="Kucharzyk K."/>
            <person name="Murdoch R.W."/>
            <person name="Higgins S."/>
            <person name="Loffler F."/>
        </authorList>
    </citation>
    <scope>NUCLEOTIDE SEQUENCE</scope>
</reference>
<name>A0A645CG73_9ZZZZ</name>
<dbReference type="EMBL" id="VSSQ01026967">
    <property type="protein sequence ID" value="MPM75940.1"/>
    <property type="molecule type" value="Genomic_DNA"/>
</dbReference>
<gene>
    <name evidence="1" type="ORF">SDC9_122935</name>
</gene>
<accession>A0A645CG73</accession>
<protein>
    <submittedName>
        <fullName evidence="1">Uncharacterized protein</fullName>
    </submittedName>
</protein>
<proteinExistence type="predicted"/>
<comment type="caution">
    <text evidence="1">The sequence shown here is derived from an EMBL/GenBank/DDBJ whole genome shotgun (WGS) entry which is preliminary data.</text>
</comment>
<dbReference type="AlphaFoldDB" id="A0A645CG73"/>